<comment type="caution">
    <text evidence="2">The sequence shown here is derived from an EMBL/GenBank/DDBJ whole genome shotgun (WGS) entry which is preliminary data.</text>
</comment>
<proteinExistence type="predicted"/>
<dbReference type="AlphaFoldDB" id="A0A5C7AD73"/>
<evidence type="ECO:0000256" key="1">
    <source>
        <dbReference type="SAM" id="MobiDB-lite"/>
    </source>
</evidence>
<feature type="region of interest" description="Disordered" evidence="1">
    <location>
        <begin position="21"/>
        <end position="46"/>
    </location>
</feature>
<evidence type="ECO:0000313" key="3">
    <source>
        <dbReference type="Proteomes" id="UP000321734"/>
    </source>
</evidence>
<evidence type="ECO:0000313" key="2">
    <source>
        <dbReference type="EMBL" id="TXE05824.1"/>
    </source>
</evidence>
<dbReference type="EMBL" id="VORX01000009">
    <property type="protein sequence ID" value="TXE05824.1"/>
    <property type="molecule type" value="Genomic_DNA"/>
</dbReference>
<keyword evidence="3" id="KW-1185">Reference proteome</keyword>
<protein>
    <submittedName>
        <fullName evidence="2">Uncharacterized protein</fullName>
    </submittedName>
</protein>
<accession>A0A5C7AD73</accession>
<name>A0A5C7AD73_9FLAO</name>
<organism evidence="2 3">
    <name type="scientific">Gelidibacter salicanalis</name>
    <dbReference type="NCBI Taxonomy" id="291193"/>
    <lineage>
        <taxon>Bacteria</taxon>
        <taxon>Pseudomonadati</taxon>
        <taxon>Bacteroidota</taxon>
        <taxon>Flavobacteriia</taxon>
        <taxon>Flavobacteriales</taxon>
        <taxon>Flavobacteriaceae</taxon>
        <taxon>Gelidibacter</taxon>
    </lineage>
</organism>
<gene>
    <name evidence="2" type="ORF">ES711_14765</name>
</gene>
<sequence>MENTNKRFESCWWKTPTRAKYPDKGGENSLEGERLVGGKHQQGPEKTCWWKTPTRAWKTSVKVKDLLVGNTNKGLSELRKQESLKVGTASKQKILTSNEVRIFLFWNLRFRRN</sequence>
<reference evidence="2 3" key="1">
    <citation type="submission" date="2019-08" db="EMBL/GenBank/DDBJ databases">
        <title>Genome sequence of Gelidibacter salicanalis IC162T.</title>
        <authorList>
            <person name="Bowman J.P."/>
        </authorList>
    </citation>
    <scope>NUCLEOTIDE SEQUENCE [LARGE SCALE GENOMIC DNA]</scope>
    <source>
        <strain evidence="2 3">IC162</strain>
    </source>
</reference>
<dbReference type="RefSeq" id="WP_146894077.1">
    <property type="nucleotide sequence ID" value="NZ_VORX01000009.1"/>
</dbReference>
<dbReference type="Proteomes" id="UP000321734">
    <property type="component" value="Unassembled WGS sequence"/>
</dbReference>
<feature type="compositionally biased region" description="Basic and acidic residues" evidence="1">
    <location>
        <begin position="21"/>
        <end position="36"/>
    </location>
</feature>